<comment type="caution">
    <text evidence="2">The sequence shown here is derived from an EMBL/GenBank/DDBJ whole genome shotgun (WGS) entry which is preliminary data.</text>
</comment>
<evidence type="ECO:0000313" key="3">
    <source>
        <dbReference type="Proteomes" id="UP000031672"/>
    </source>
</evidence>
<keyword evidence="1" id="KW-1133">Transmembrane helix</keyword>
<dbReference type="SUPFAM" id="SSF54523">
    <property type="entry name" value="Pili subunits"/>
    <property type="match status" value="1"/>
</dbReference>
<organism evidence="2 3">
    <name type="scientific">Vibrio renipiscarius</name>
    <dbReference type="NCBI Taxonomy" id="1461322"/>
    <lineage>
        <taxon>Bacteria</taxon>
        <taxon>Pseudomonadati</taxon>
        <taxon>Pseudomonadota</taxon>
        <taxon>Gammaproteobacteria</taxon>
        <taxon>Vibrionales</taxon>
        <taxon>Vibrionaceae</taxon>
        <taxon>Vibrio</taxon>
    </lineage>
</organism>
<protein>
    <submittedName>
        <fullName evidence="2">MSHA biogenesis protein MshC</fullName>
    </submittedName>
</protein>
<dbReference type="RefSeq" id="WP_040990968.1">
    <property type="nucleotide sequence ID" value="NZ_JTKH01000021.1"/>
</dbReference>
<dbReference type="OrthoDB" id="5918972at2"/>
<feature type="transmembrane region" description="Helical" evidence="1">
    <location>
        <begin position="7"/>
        <end position="27"/>
    </location>
</feature>
<proteinExistence type="predicted"/>
<sequence>MKARNTLGFTLVELIVVIILLAIISAYAASRYIGVGSFTAFAIQDSVISIARQIQLNRMQSNTQTLTDDVILSISPTCFGSKASCDTPSDSRSDWVMEEGVRFSAKPNLNIIEFDLLGSPLGAASAGVAITVHGTNSQTQLSICPNGLISSSECY</sequence>
<dbReference type="InterPro" id="IPR045584">
    <property type="entry name" value="Pilin-like"/>
</dbReference>
<dbReference type="STRING" id="1461322.OJ16_12015"/>
<dbReference type="EMBL" id="JTKH01000021">
    <property type="protein sequence ID" value="KII77571.1"/>
    <property type="molecule type" value="Genomic_DNA"/>
</dbReference>
<name>A0A0C2ND62_9VIBR</name>
<evidence type="ECO:0000256" key="1">
    <source>
        <dbReference type="SAM" id="Phobius"/>
    </source>
</evidence>
<keyword evidence="3" id="KW-1185">Reference proteome</keyword>
<accession>A0A0C2ND62</accession>
<reference evidence="2 3" key="1">
    <citation type="submission" date="2014-11" db="EMBL/GenBank/DDBJ databases">
        <title>Draft Genome Sequence of Vibrio piscirenalis strains CECT 8603T and CECT 8604, two marine Gammaproteobacterium isolated from cultured gilthead sea bream (Sparus aurata).</title>
        <authorList>
            <person name="Arahal D.R."/>
            <person name="Rodrigo-Torres L."/>
            <person name="Lucena T."/>
            <person name="Pujalte M.J."/>
        </authorList>
    </citation>
    <scope>NUCLEOTIDE SEQUENCE [LARGE SCALE GENOMIC DNA]</scope>
    <source>
        <strain evidence="2 3">DCR 1-4-2</strain>
    </source>
</reference>
<accession>A0A0C2JSZ2</accession>
<dbReference type="InterPro" id="IPR012902">
    <property type="entry name" value="N_methyl_site"/>
</dbReference>
<dbReference type="AlphaFoldDB" id="A0A0C2ND62"/>
<dbReference type="NCBIfam" id="TIGR02532">
    <property type="entry name" value="IV_pilin_GFxxxE"/>
    <property type="match status" value="1"/>
</dbReference>
<keyword evidence="1" id="KW-0472">Membrane</keyword>
<gene>
    <name evidence="2" type="ORF">OJ16_12015</name>
</gene>
<keyword evidence="1" id="KW-0812">Transmembrane</keyword>
<dbReference type="Pfam" id="PF07963">
    <property type="entry name" value="N_methyl"/>
    <property type="match status" value="1"/>
</dbReference>
<dbReference type="Proteomes" id="UP000031672">
    <property type="component" value="Unassembled WGS sequence"/>
</dbReference>
<evidence type="ECO:0000313" key="2">
    <source>
        <dbReference type="EMBL" id="KII77571.1"/>
    </source>
</evidence>
<dbReference type="Gene3D" id="3.30.700.10">
    <property type="entry name" value="Glycoprotein, Type 4 Pilin"/>
    <property type="match status" value="1"/>
</dbReference>